<reference evidence="1 2" key="1">
    <citation type="submission" date="2015-03" db="EMBL/GenBank/DDBJ databases">
        <title>Draft genome of the nematode, Opisthorchis viverrini.</title>
        <authorList>
            <person name="Mitreva M."/>
        </authorList>
    </citation>
    <scope>NUCLEOTIDE SEQUENCE [LARGE SCALE GENOMIC DNA]</scope>
    <source>
        <strain evidence="1">Khon Kaen</strain>
    </source>
</reference>
<dbReference type="Proteomes" id="UP000243686">
    <property type="component" value="Unassembled WGS sequence"/>
</dbReference>
<dbReference type="EMBL" id="KV892550">
    <property type="protein sequence ID" value="OON20601.1"/>
    <property type="molecule type" value="Genomic_DNA"/>
</dbReference>
<organism evidence="1 2">
    <name type="scientific">Opisthorchis viverrini</name>
    <name type="common">Southeast Asian liver fluke</name>
    <dbReference type="NCBI Taxonomy" id="6198"/>
    <lineage>
        <taxon>Eukaryota</taxon>
        <taxon>Metazoa</taxon>
        <taxon>Spiralia</taxon>
        <taxon>Lophotrochozoa</taxon>
        <taxon>Platyhelminthes</taxon>
        <taxon>Trematoda</taxon>
        <taxon>Digenea</taxon>
        <taxon>Opisthorchiida</taxon>
        <taxon>Opisthorchiata</taxon>
        <taxon>Opisthorchiidae</taxon>
        <taxon>Opisthorchis</taxon>
    </lineage>
</organism>
<sequence length="108" mass="12558">MERQELNRVRVVLGIQKISDVCLLDRMIDWIKQVQSENVVSSSDRTSFEPRLSLNKRKPLQMLNMNAQSKWSRSATDIQTVFDVSGCSVHSKSVNQSTYWRPWEVNDT</sequence>
<evidence type="ECO:0000313" key="2">
    <source>
        <dbReference type="Proteomes" id="UP000243686"/>
    </source>
</evidence>
<proteinExistence type="predicted"/>
<dbReference type="AlphaFoldDB" id="A0A1S8X1V5"/>
<protein>
    <submittedName>
        <fullName evidence="1">Uncharacterized protein</fullName>
    </submittedName>
</protein>
<keyword evidence="2" id="KW-1185">Reference proteome</keyword>
<gene>
    <name evidence="1" type="ORF">X801_03516</name>
</gene>
<name>A0A1S8X1V5_OPIVI</name>
<accession>A0A1S8X1V5</accession>
<evidence type="ECO:0000313" key="1">
    <source>
        <dbReference type="EMBL" id="OON20601.1"/>
    </source>
</evidence>